<feature type="domain" description="DUF3741" evidence="4">
    <location>
        <begin position="104"/>
        <end position="120"/>
    </location>
</feature>
<dbReference type="InterPro" id="IPR025486">
    <property type="entry name" value="DUF4378"/>
</dbReference>
<feature type="compositionally biased region" description="Polar residues" evidence="1">
    <location>
        <begin position="572"/>
        <end position="588"/>
    </location>
</feature>
<evidence type="ECO:0000256" key="1">
    <source>
        <dbReference type="SAM" id="MobiDB-lite"/>
    </source>
</evidence>
<dbReference type="InterPro" id="IPR032795">
    <property type="entry name" value="DUF3741-assoc"/>
</dbReference>
<gene>
    <name evidence="6" type="primary">LOC103710467</name>
</gene>
<sequence>MYRSSRSRGREKPQRAGGAAGARAIAASDLHPVSGDRGGKFQFKKQTSASKLALDSSCRSGSSIEENSVALEFRRSSCNKDNSTPMKMLLDEEMSKEIETRHPSPSVIARLMGLDTLPPPQIVHKQKKNMDGCFWTASSVGFQEKCACSEDHSCRNRTDEHQEFKDVFEVMETSKVKRHKNQPVPKRMVSSNRSDADLDLIRQKFMDAKRLSTDEVLQNSKEFNDALEVLDSNKDLFLEFLQGPDSLFTKHLHDLNCALPSSHASHITILRSCKGSKYESGEVCSKSERNSDRFTCMQKEANNSFRKPATSLISRSSKDHNDSLPNKLSKSCNAGKTEAGDHPTRIVVLKPSLEKVQSMAEVVPLTHQNFRLGYRRRREYPLSCIQESYMEGRYQQRLSDNVEILGHKAKGSREIAREVTKNKKHNVSCIDKKVCAPGLNMYTGSESSHILSGMSKTSNSESFYRTCNHFDVWSNNFSPSSSYSTESSVSREARKRLSERWKMTHQFQEVGLVARGSSTLGEMLALSDRESTLDSLVVQKVPDERLARDEILGMLDCPLGISSKDGWKDGSSRNLTRSKSLPASSTVYGSPKLSNRKRVCRNNNCYMLKDVLNMGPDDSSDGNFCRPRSLSRSSKNRSNKPQFDSHGEENMLPEQEIHVNSEEIRNSIHVRHLDEEKPVRPAHHDDAVSDRNYPTESSMLLGCRDVMQISTAQEEQVQQRIASTVLENNEEFSAHSQDDIVIEGTSTDHPQVDSLPSKYGAMESGPPVSSKECEQPSPISVLEPPSEEETSSSGCFERVSADLKELRMQLRLLKLESANTYAEEPEVLMSDEDTAACCNSPLPKGSILQAFRDDDDRDFSYLLDMLIESVVHGVNQGRLSDAFYSPDFPVGPGVFDKLEKKYNALALWSRSERKLLFDFINSILVDLVAPCMDLHPWLVSNRCKPMWDREVLVERVWRMVARKRKEIASNQEELVAEPRWLDTEENVDTIGRELEKMLTEDLLDELVSDFILG</sequence>
<feature type="region of interest" description="Disordered" evidence="1">
    <location>
        <begin position="1"/>
        <end position="42"/>
    </location>
</feature>
<accession>A0A8B7C9E9</accession>
<feature type="region of interest" description="Disordered" evidence="1">
    <location>
        <begin position="568"/>
        <end position="591"/>
    </location>
</feature>
<dbReference type="PANTHER" id="PTHR46836">
    <property type="entry name" value="AFADIN"/>
    <property type="match status" value="1"/>
</dbReference>
<dbReference type="Proteomes" id="UP000228380">
    <property type="component" value="Chromosome 3"/>
</dbReference>
<feature type="compositionally biased region" description="Basic and acidic residues" evidence="1">
    <location>
        <begin position="643"/>
        <end position="653"/>
    </location>
</feature>
<feature type="region of interest" description="Disordered" evidence="1">
    <location>
        <begin position="617"/>
        <end position="653"/>
    </location>
</feature>
<dbReference type="OrthoDB" id="1925259at2759"/>
<reference evidence="5" key="1">
    <citation type="journal article" date="2019" name="Nat. Commun.">
        <title>Genome-wide association mapping of date palm fruit traits.</title>
        <authorList>
            <person name="Hazzouri K.M."/>
            <person name="Gros-Balthazard M."/>
            <person name="Flowers J.M."/>
            <person name="Copetti D."/>
            <person name="Lemansour A."/>
            <person name="Lebrun M."/>
            <person name="Masmoudi K."/>
            <person name="Ferrand S."/>
            <person name="Dhar M.I."/>
            <person name="Fresquez Z.A."/>
            <person name="Rosas U."/>
            <person name="Zhang J."/>
            <person name="Talag J."/>
            <person name="Lee S."/>
            <person name="Kudrna D."/>
            <person name="Powell R.F."/>
            <person name="Leitch I.J."/>
            <person name="Krueger R.R."/>
            <person name="Wing R.A."/>
            <person name="Amiri K.M.A."/>
            <person name="Purugganan M.D."/>
        </authorList>
    </citation>
    <scope>NUCLEOTIDE SEQUENCE [LARGE SCALE GENOMIC DNA]</scope>
    <source>
        <strain evidence="5">cv. Khalas</strain>
    </source>
</reference>
<reference evidence="6" key="2">
    <citation type="submission" date="2025-08" db="UniProtKB">
        <authorList>
            <consortium name="RefSeq"/>
        </authorList>
    </citation>
    <scope>IDENTIFICATION</scope>
    <source>
        <tissue evidence="6">Young leaves</tissue>
    </source>
</reference>
<dbReference type="KEGG" id="pda:103710467"/>
<name>A0A8B7C9E9_PHODC</name>
<dbReference type="Pfam" id="PF12552">
    <property type="entry name" value="DUF3741"/>
    <property type="match status" value="1"/>
</dbReference>
<feature type="region of interest" description="Disordered" evidence="1">
    <location>
        <begin position="672"/>
        <end position="694"/>
    </location>
</feature>
<feature type="domain" description="DUF4378" evidence="3">
    <location>
        <begin position="858"/>
        <end position="1005"/>
    </location>
</feature>
<keyword evidence="5" id="KW-1185">Reference proteome</keyword>
<evidence type="ECO:0000313" key="6">
    <source>
        <dbReference type="RefSeq" id="XP_008794407.2"/>
    </source>
</evidence>
<dbReference type="AlphaFoldDB" id="A0A8B7C9E9"/>
<feature type="domain" description="DUF3741" evidence="2">
    <location>
        <begin position="202"/>
        <end position="246"/>
    </location>
</feature>
<feature type="region of interest" description="Disordered" evidence="1">
    <location>
        <begin position="307"/>
        <end position="340"/>
    </location>
</feature>
<protein>
    <submittedName>
        <fullName evidence="6">Uncharacterized protein LOC103710467</fullName>
    </submittedName>
</protein>
<dbReference type="Pfam" id="PF14309">
    <property type="entry name" value="DUF4378"/>
    <property type="match status" value="1"/>
</dbReference>
<evidence type="ECO:0000313" key="5">
    <source>
        <dbReference type="Proteomes" id="UP000228380"/>
    </source>
</evidence>
<feature type="compositionally biased region" description="Low complexity" evidence="1">
    <location>
        <begin position="15"/>
        <end position="27"/>
    </location>
</feature>
<dbReference type="InterPro" id="IPR022212">
    <property type="entry name" value="DUF3741"/>
</dbReference>
<feature type="compositionally biased region" description="Basic and acidic residues" evidence="1">
    <location>
        <begin position="672"/>
        <end position="689"/>
    </location>
</feature>
<feature type="compositionally biased region" description="Polar residues" evidence="1">
    <location>
        <begin position="323"/>
        <end position="334"/>
    </location>
</feature>
<dbReference type="Pfam" id="PF14383">
    <property type="entry name" value="VARLMGL"/>
    <property type="match status" value="1"/>
</dbReference>
<evidence type="ECO:0000259" key="2">
    <source>
        <dbReference type="Pfam" id="PF12552"/>
    </source>
</evidence>
<dbReference type="RefSeq" id="XP_008794407.2">
    <property type="nucleotide sequence ID" value="XM_008796185.3"/>
</dbReference>
<organism evidence="5 6">
    <name type="scientific">Phoenix dactylifera</name>
    <name type="common">Date palm</name>
    <dbReference type="NCBI Taxonomy" id="42345"/>
    <lineage>
        <taxon>Eukaryota</taxon>
        <taxon>Viridiplantae</taxon>
        <taxon>Streptophyta</taxon>
        <taxon>Embryophyta</taxon>
        <taxon>Tracheophyta</taxon>
        <taxon>Spermatophyta</taxon>
        <taxon>Magnoliopsida</taxon>
        <taxon>Liliopsida</taxon>
        <taxon>Arecaceae</taxon>
        <taxon>Coryphoideae</taxon>
        <taxon>Phoeniceae</taxon>
        <taxon>Phoenix</taxon>
    </lineage>
</organism>
<evidence type="ECO:0000259" key="3">
    <source>
        <dbReference type="Pfam" id="PF14309"/>
    </source>
</evidence>
<dbReference type="GeneID" id="103710467"/>
<dbReference type="PANTHER" id="PTHR46836:SF8">
    <property type="entry name" value="AFADIN"/>
    <property type="match status" value="1"/>
</dbReference>
<proteinExistence type="predicted"/>
<evidence type="ECO:0000259" key="4">
    <source>
        <dbReference type="Pfam" id="PF14383"/>
    </source>
</evidence>
<feature type="region of interest" description="Disordered" evidence="1">
    <location>
        <begin position="746"/>
        <end position="795"/>
    </location>
</feature>